<evidence type="ECO:0000313" key="6">
    <source>
        <dbReference type="Proteomes" id="UP000037178"/>
    </source>
</evidence>
<dbReference type="PANTHER" id="PTHR47313">
    <property type="entry name" value="RIBOSOMAL RNA LARGE SUBUNIT METHYLTRANSFERASE K/L"/>
    <property type="match status" value="1"/>
</dbReference>
<dbReference type="SUPFAM" id="SSF53335">
    <property type="entry name" value="S-adenosyl-L-methionine-dependent methyltransferases"/>
    <property type="match status" value="1"/>
</dbReference>
<dbReference type="AlphaFoldDB" id="A0A0J9H157"/>
<dbReference type="EC" id="2.1.1.-" evidence="5"/>
<evidence type="ECO:0000259" key="4">
    <source>
        <dbReference type="PROSITE" id="PS51165"/>
    </source>
</evidence>
<protein>
    <submittedName>
        <fullName evidence="5">Methyltransferase</fullName>
        <ecNumber evidence="5">2.1.1.-</ecNumber>
    </submittedName>
</protein>
<organism evidence="5 6">
    <name type="scientific">Candidatus Rhodobacter oscarellae</name>
    <dbReference type="NCBI Taxonomy" id="1675527"/>
    <lineage>
        <taxon>Bacteria</taxon>
        <taxon>Pseudomonadati</taxon>
        <taxon>Pseudomonadota</taxon>
        <taxon>Alphaproteobacteria</taxon>
        <taxon>Rhodobacterales</taxon>
        <taxon>Rhodobacter group</taxon>
        <taxon>Rhodobacter</taxon>
    </lineage>
</organism>
<dbReference type="PROSITE" id="PS51165">
    <property type="entry name" value="THUMP"/>
    <property type="match status" value="1"/>
</dbReference>
<dbReference type="GO" id="GO:0003723">
    <property type="term" value="F:RNA binding"/>
    <property type="evidence" value="ECO:0007669"/>
    <property type="project" value="UniProtKB-UniRule"/>
</dbReference>
<dbReference type="Pfam" id="PF02926">
    <property type="entry name" value="THUMP"/>
    <property type="match status" value="1"/>
</dbReference>
<feature type="domain" description="THUMP" evidence="4">
    <location>
        <begin position="46"/>
        <end position="149"/>
    </location>
</feature>
<dbReference type="GO" id="GO:0008990">
    <property type="term" value="F:rRNA (guanine-N2-)-methyltransferase activity"/>
    <property type="evidence" value="ECO:0007669"/>
    <property type="project" value="TreeGrafter"/>
</dbReference>
<keyword evidence="3" id="KW-0694">RNA-binding</keyword>
<dbReference type="InterPro" id="IPR029063">
    <property type="entry name" value="SAM-dependent_MTases_sf"/>
</dbReference>
<dbReference type="InterPro" id="IPR004114">
    <property type="entry name" value="THUMP_dom"/>
</dbReference>
<sequence>MSVLFDIFLVVPPGLEAHLAEEARAGGFAVQSVDPGGVTVQGDWTEVWRANLQLRGATRVLVRLAEFRAMHLAQLDKRARRLAWSDWLRPGTPVEVEATCRKSKIYHNRAASERVQNAITEAIGSGDGDPELTVKLRIEDDMVTISLDSSGDALHRRGHKLRLNKAPMRENLAALFLRAAGFDGTMPLYDPMCGSGTFPIEAAEIAAGLYPGRSRAFAFQQLASYAPEAFERMKRRLAPVPPARFFGSDRDTGAVKMSQENAERAGVSHLAAFHHAAISDAKPPTDQPGLVIVNAPYGGRIGNKKPLFGLYGAFGQVMKERFQGWRVALITSDGGLAKASGLPFAPPGPVVDHGGIGIRLWQTKAL</sequence>
<gene>
    <name evidence="5" type="ORF">AIOL_004455</name>
</gene>
<dbReference type="PROSITE" id="PS01261">
    <property type="entry name" value="UPF0020"/>
    <property type="match status" value="1"/>
</dbReference>
<dbReference type="Gene3D" id="3.40.50.150">
    <property type="entry name" value="Vaccinia Virus protein VP39"/>
    <property type="match status" value="1"/>
</dbReference>
<dbReference type="GO" id="GO:0070043">
    <property type="term" value="F:rRNA (guanine-N7-)-methyltransferase activity"/>
    <property type="evidence" value="ECO:0007669"/>
    <property type="project" value="TreeGrafter"/>
</dbReference>
<evidence type="ECO:0000256" key="1">
    <source>
        <dbReference type="ARBA" id="ARBA00022603"/>
    </source>
</evidence>
<dbReference type="InterPro" id="IPR054170">
    <property type="entry name" value="RlmL_1st"/>
</dbReference>
<dbReference type="InterPro" id="IPR053943">
    <property type="entry name" value="RlmKL-like_Mtase_CS"/>
</dbReference>
<accession>A0A0J9H157</accession>
<dbReference type="Proteomes" id="UP000037178">
    <property type="component" value="Unassembled WGS sequence"/>
</dbReference>
<dbReference type="Pfam" id="PF01170">
    <property type="entry name" value="UPF0020"/>
    <property type="match status" value="1"/>
</dbReference>
<dbReference type="PANTHER" id="PTHR47313:SF1">
    <property type="entry name" value="RIBOSOMAL RNA LARGE SUBUNIT METHYLTRANSFERASE K_L"/>
    <property type="match status" value="1"/>
</dbReference>
<dbReference type="Pfam" id="PF22020">
    <property type="entry name" value="RlmL_1st"/>
    <property type="match status" value="1"/>
</dbReference>
<dbReference type="STRING" id="1675527.AIOL_004455"/>
<dbReference type="RefSeq" id="WP_049644948.1">
    <property type="nucleotide sequence ID" value="NZ_LFTY01000002.1"/>
</dbReference>
<evidence type="ECO:0000256" key="3">
    <source>
        <dbReference type="PROSITE-ProRule" id="PRU00529"/>
    </source>
</evidence>
<reference evidence="5 6" key="1">
    <citation type="submission" date="2015-06" db="EMBL/GenBank/DDBJ databases">
        <title>Draft genome sequence of an Alphaproteobacteria species associated to the Mediterranean sponge Oscarella lobularis.</title>
        <authorList>
            <person name="Jourda C."/>
            <person name="Santini S."/>
            <person name="Claverie J.-M."/>
        </authorList>
    </citation>
    <scope>NUCLEOTIDE SEQUENCE [LARGE SCALE GENOMIC DNA]</scope>
    <source>
        <strain evidence="5">IGS</strain>
    </source>
</reference>
<evidence type="ECO:0000256" key="2">
    <source>
        <dbReference type="ARBA" id="ARBA00022679"/>
    </source>
</evidence>
<keyword evidence="2 5" id="KW-0808">Transferase</keyword>
<dbReference type="Gene3D" id="3.30.2130.30">
    <property type="match status" value="1"/>
</dbReference>
<evidence type="ECO:0000313" key="5">
    <source>
        <dbReference type="EMBL" id="KMW59473.1"/>
    </source>
</evidence>
<keyword evidence="1 5" id="KW-0489">Methyltransferase</keyword>
<keyword evidence="6" id="KW-1185">Reference proteome</keyword>
<dbReference type="OrthoDB" id="9809404at2"/>
<name>A0A0J9H157_9RHOB</name>
<dbReference type="PATRIC" id="fig|1675527.3.peg.4659"/>
<dbReference type="CDD" id="cd11715">
    <property type="entry name" value="THUMP_AdoMetMT"/>
    <property type="match status" value="1"/>
</dbReference>
<dbReference type="EMBL" id="LFTY01000002">
    <property type="protein sequence ID" value="KMW59473.1"/>
    <property type="molecule type" value="Genomic_DNA"/>
</dbReference>
<comment type="caution">
    <text evidence="5">The sequence shown here is derived from an EMBL/GenBank/DDBJ whole genome shotgun (WGS) entry which is preliminary data.</text>
</comment>
<proteinExistence type="predicted"/>
<dbReference type="InterPro" id="IPR000241">
    <property type="entry name" value="RlmKL-like_Mtase"/>
</dbReference>